<keyword evidence="10" id="KW-1185">Reference proteome</keyword>
<evidence type="ECO:0000256" key="4">
    <source>
        <dbReference type="ARBA" id="ARBA00034617"/>
    </source>
</evidence>
<evidence type="ECO:0000256" key="1">
    <source>
        <dbReference type="ARBA" id="ARBA00005446"/>
    </source>
</evidence>
<dbReference type="GO" id="GO:0005737">
    <property type="term" value="C:cytoplasm"/>
    <property type="evidence" value="ECO:0007669"/>
    <property type="project" value="TreeGrafter"/>
</dbReference>
<dbReference type="GO" id="GO:0005694">
    <property type="term" value="C:chromosome"/>
    <property type="evidence" value="ECO:0007669"/>
    <property type="project" value="TreeGrafter"/>
</dbReference>
<dbReference type="GO" id="GO:0000724">
    <property type="term" value="P:double-strand break repair via homologous recombination"/>
    <property type="evidence" value="ECO:0007669"/>
    <property type="project" value="TreeGrafter"/>
</dbReference>
<dbReference type="SUPFAM" id="SSF52540">
    <property type="entry name" value="P-loop containing nucleoside triphosphate hydrolases"/>
    <property type="match status" value="1"/>
</dbReference>
<dbReference type="EMBL" id="MU154571">
    <property type="protein sequence ID" value="KAF9494560.1"/>
    <property type="molecule type" value="Genomic_DNA"/>
</dbReference>
<evidence type="ECO:0000259" key="7">
    <source>
        <dbReference type="PROSITE" id="PS51192"/>
    </source>
</evidence>
<dbReference type="InterPro" id="IPR027417">
    <property type="entry name" value="P-loop_NTPase"/>
</dbReference>
<name>A0A9P6DG37_PLEER</name>
<dbReference type="GO" id="GO:0005524">
    <property type="term" value="F:ATP binding"/>
    <property type="evidence" value="ECO:0007669"/>
    <property type="project" value="UniProtKB-KW"/>
</dbReference>
<dbReference type="SMART" id="SM00355">
    <property type="entry name" value="ZnF_C2H2"/>
    <property type="match status" value="3"/>
</dbReference>
<accession>A0A9P6DG37</accession>
<comment type="similarity">
    <text evidence="1">Belongs to the helicase family. RecQ subfamily.</text>
</comment>
<dbReference type="OrthoDB" id="2799352at2759"/>
<dbReference type="PANTHER" id="PTHR13710">
    <property type="entry name" value="DNA HELICASE RECQ FAMILY MEMBER"/>
    <property type="match status" value="1"/>
</dbReference>
<evidence type="ECO:0000256" key="2">
    <source>
        <dbReference type="ARBA" id="ARBA00022741"/>
    </source>
</evidence>
<comment type="caution">
    <text evidence="9">The sequence shown here is derived from an EMBL/GenBank/DDBJ whole genome shotgun (WGS) entry which is preliminary data.</text>
</comment>
<dbReference type="EC" id="5.6.2.4" evidence="5"/>
<dbReference type="InterPro" id="IPR013087">
    <property type="entry name" value="Znf_C2H2_type"/>
</dbReference>
<dbReference type="Pfam" id="PF00271">
    <property type="entry name" value="Helicase_C"/>
    <property type="match status" value="1"/>
</dbReference>
<protein>
    <recommendedName>
        <fullName evidence="5">DNA 3'-5' helicase</fullName>
        <ecNumber evidence="5">5.6.2.4</ecNumber>
    </recommendedName>
</protein>
<evidence type="ECO:0000256" key="6">
    <source>
        <dbReference type="SAM" id="MobiDB-lite"/>
    </source>
</evidence>
<dbReference type="GO" id="GO:0043138">
    <property type="term" value="F:3'-5' DNA helicase activity"/>
    <property type="evidence" value="ECO:0007669"/>
    <property type="project" value="UniProtKB-EC"/>
</dbReference>
<evidence type="ECO:0000313" key="10">
    <source>
        <dbReference type="Proteomes" id="UP000807025"/>
    </source>
</evidence>
<evidence type="ECO:0000313" key="9">
    <source>
        <dbReference type="EMBL" id="KAF9494560.1"/>
    </source>
</evidence>
<dbReference type="GO" id="GO:0009378">
    <property type="term" value="F:four-way junction helicase activity"/>
    <property type="evidence" value="ECO:0007669"/>
    <property type="project" value="TreeGrafter"/>
</dbReference>
<sequence>MSTTASMVAASSEIYCTFCSLNFDNVKAQKKHEIEIHGKTYSLLLDKKITYVLTRKRSDAPVQCPLCNHQVFSVVDLHYHMKKLHKALKTSIERTDNHDPPIHPPHLSFHSTQALSVASQDPPAVPLRMLSSAKAGPSKFKGAFQYTPSQPSPSPPVQQIPAFQPQVSPTVSQNPNIVQPNFPQSPVPHSSSHPTTPKATQRDPDVLPFSSTTPRPQLIHSSSGPSLTKLLKDHGLCYNSEWKILICNHYQAGFSKEDILGHLKSASFKIGKGIKEAMRSGLNTLEFRKKRDPTPKADEDAVEGLAVEEGHQCLICSYCAPQSKTIRNHLSQNHSGHLGSAKDNMNNAYIQTLYSTNDIYYSVRMPLPQSTNPMLHDYITSILPTIQQSDILLPGVSTLDYPVEVQMIGWHNHLATYLQSKVATRGLTSLLGPVSSTTRISQLKPFIIKYLKVCGGLGEKLSFKMRRMLKSYPLVEGSEAWKPLTEFSTISSYADVLNMLMVAIFRTITKDPETPYKFPLTKEDHQRLREFRMAFFDSDSLNQEDQMESFHHFIYPFFSSFGAEEEDDSNKWGHILECYFAVIAVREDGSFKKPKELTNTLARIKYICRCVIVFQASTTKYMTNTLLSEIEANIHTNAYSAFNMAAQYSTYLTHLVYNTPSAPITKISNNCEKIYYKTCCLNIPTFLHGLENIYQSILELFKMLWRRHTFKYTIPEEFVDDWTNDTRGFSWCTDPAHPNQPHPFAKEHQLLEILINDPHLKLFTRGPNNTLIPNPAAILSILEQCQKINLQLAIYTYLTAGASPRASESVDFKITNGTRDRNVFYHSGDIWLVTRRVKSEGQKGHEDFIPFKCHPRLSELLKMYLLGIRPMERQLARLVWNEEVGQLYDTQLWIHNKQVIKSDYFSNCLGTMMNTYCQVKDCKVRAWRQLSVAMGRMYLGNTFEVDLEEGSILAAQRSHSIQVERVHYAPEEGHLPSLSSDTLLQYGLASEAWARMLGCYPNQPLLVPILLQKRQQLFTSPSTSLAISQSSTQTATQLLDTNHLAVTLAQSLAVQMAKLQEGIKHQINIAVATAVEKAMLNIPGHIEHHFNHHQLDLAPPSNQLQLPPMTTISNVRPSQPSSINTLPEDLVDMEGPAFQLLRALFNNQKATFKSPMQRHLVELSLARENNFIAVLPTGGGKSLIYQLAGLKDAGTNFKTVVVVPCKALLQDQLNKAIRLGIPCIKYVVNSSGLLPAGYSRASLIFVALETAVTSNFRILFNNAEEFIVRLVIDEAHLAMTQQEFREPFSKLKGLSDLSVQKIWLTATLPPSKEKLLKEELGARPSTPVLRIPTPQPLIGYHHILIDPNTCAFLDYIEAIMNKIHITYMLPGEKAIIFVQSINDAKYLAPKFGNLVSHSSMESSEKMENEHRWMTGQDHWCIVATTGMIHGVDHPAVSAVIFAGFPYNIINMIQGAGRGGRGGNKAIAVVVEQHRVNITMVRPKTGHDGDPQCLRESEKWLTNGDLCHRVIISNLMDGIPHTCQDLAQIYPQVEYCNICNPASPLFADLFQVS</sequence>
<dbReference type="SMART" id="SM00490">
    <property type="entry name" value="HELICc"/>
    <property type="match status" value="1"/>
</dbReference>
<feature type="domain" description="Helicase C-terminal" evidence="8">
    <location>
        <begin position="1351"/>
        <end position="1501"/>
    </location>
</feature>
<feature type="domain" description="Helicase ATP-binding" evidence="7">
    <location>
        <begin position="1162"/>
        <end position="1326"/>
    </location>
</feature>
<feature type="compositionally biased region" description="Polar residues" evidence="6">
    <location>
        <begin position="209"/>
        <end position="225"/>
    </location>
</feature>
<keyword evidence="2" id="KW-0547">Nucleotide-binding</keyword>
<organism evidence="9 10">
    <name type="scientific">Pleurotus eryngii</name>
    <name type="common">Boletus of the steppes</name>
    <dbReference type="NCBI Taxonomy" id="5323"/>
    <lineage>
        <taxon>Eukaryota</taxon>
        <taxon>Fungi</taxon>
        <taxon>Dikarya</taxon>
        <taxon>Basidiomycota</taxon>
        <taxon>Agaricomycotina</taxon>
        <taxon>Agaricomycetes</taxon>
        <taxon>Agaricomycetidae</taxon>
        <taxon>Agaricales</taxon>
        <taxon>Pleurotineae</taxon>
        <taxon>Pleurotaceae</taxon>
        <taxon>Pleurotus</taxon>
    </lineage>
</organism>
<evidence type="ECO:0000256" key="3">
    <source>
        <dbReference type="ARBA" id="ARBA00022840"/>
    </source>
</evidence>
<feature type="compositionally biased region" description="Low complexity" evidence="6">
    <location>
        <begin position="187"/>
        <end position="197"/>
    </location>
</feature>
<feature type="compositionally biased region" description="Polar residues" evidence="6">
    <location>
        <begin position="165"/>
        <end position="184"/>
    </location>
</feature>
<feature type="region of interest" description="Disordered" evidence="6">
    <location>
        <begin position="141"/>
        <end position="225"/>
    </location>
</feature>
<dbReference type="SMART" id="SM00487">
    <property type="entry name" value="DEXDc"/>
    <property type="match status" value="1"/>
</dbReference>
<evidence type="ECO:0000256" key="5">
    <source>
        <dbReference type="ARBA" id="ARBA00034808"/>
    </source>
</evidence>
<dbReference type="Pfam" id="PF00270">
    <property type="entry name" value="DEAD"/>
    <property type="match status" value="1"/>
</dbReference>
<gene>
    <name evidence="9" type="ORF">BDN71DRAFT_1563612</name>
</gene>
<dbReference type="InterPro" id="IPR014001">
    <property type="entry name" value="Helicase_ATP-bd"/>
</dbReference>
<dbReference type="Proteomes" id="UP000807025">
    <property type="component" value="Unassembled WGS sequence"/>
</dbReference>
<dbReference type="PANTHER" id="PTHR13710:SF154">
    <property type="entry name" value="RECQ HELICASE, PUTATIVE (AFU_ORTHOLOGUE AFUA_6G14720)-RELATED"/>
    <property type="match status" value="1"/>
</dbReference>
<proteinExistence type="inferred from homology"/>
<dbReference type="GO" id="GO:0003676">
    <property type="term" value="F:nucleic acid binding"/>
    <property type="evidence" value="ECO:0007669"/>
    <property type="project" value="InterPro"/>
</dbReference>
<evidence type="ECO:0000259" key="8">
    <source>
        <dbReference type="PROSITE" id="PS51194"/>
    </source>
</evidence>
<dbReference type="Gene3D" id="3.40.50.300">
    <property type="entry name" value="P-loop containing nucleotide triphosphate hydrolases"/>
    <property type="match status" value="2"/>
</dbReference>
<dbReference type="PROSITE" id="PS51192">
    <property type="entry name" value="HELICASE_ATP_BIND_1"/>
    <property type="match status" value="1"/>
</dbReference>
<dbReference type="PROSITE" id="PS51194">
    <property type="entry name" value="HELICASE_CTER"/>
    <property type="match status" value="1"/>
</dbReference>
<dbReference type="GO" id="GO:0016787">
    <property type="term" value="F:hydrolase activity"/>
    <property type="evidence" value="ECO:0007669"/>
    <property type="project" value="UniProtKB-KW"/>
</dbReference>
<comment type="catalytic activity">
    <reaction evidence="4">
        <text>Couples ATP hydrolysis with the unwinding of duplex DNA by translocating in the 3'-5' direction.</text>
        <dbReference type="EC" id="5.6.2.4"/>
    </reaction>
</comment>
<dbReference type="InterPro" id="IPR011545">
    <property type="entry name" value="DEAD/DEAH_box_helicase_dom"/>
</dbReference>
<keyword evidence="9" id="KW-0378">Hydrolase</keyword>
<reference evidence="9" key="1">
    <citation type="submission" date="2020-11" db="EMBL/GenBank/DDBJ databases">
        <authorList>
            <consortium name="DOE Joint Genome Institute"/>
            <person name="Ahrendt S."/>
            <person name="Riley R."/>
            <person name="Andreopoulos W."/>
            <person name="Labutti K."/>
            <person name="Pangilinan J."/>
            <person name="Ruiz-Duenas F.J."/>
            <person name="Barrasa J.M."/>
            <person name="Sanchez-Garcia M."/>
            <person name="Camarero S."/>
            <person name="Miyauchi S."/>
            <person name="Serrano A."/>
            <person name="Linde D."/>
            <person name="Babiker R."/>
            <person name="Drula E."/>
            <person name="Ayuso-Fernandez I."/>
            <person name="Pacheco R."/>
            <person name="Padilla G."/>
            <person name="Ferreira P."/>
            <person name="Barriuso J."/>
            <person name="Kellner H."/>
            <person name="Castanera R."/>
            <person name="Alfaro M."/>
            <person name="Ramirez L."/>
            <person name="Pisabarro A.G."/>
            <person name="Kuo A."/>
            <person name="Tritt A."/>
            <person name="Lipzen A."/>
            <person name="He G."/>
            <person name="Yan M."/>
            <person name="Ng V."/>
            <person name="Cullen D."/>
            <person name="Martin F."/>
            <person name="Rosso M.-N."/>
            <person name="Henrissat B."/>
            <person name="Hibbett D."/>
            <person name="Martinez A.T."/>
            <person name="Grigoriev I.V."/>
        </authorList>
    </citation>
    <scope>NUCLEOTIDE SEQUENCE</scope>
    <source>
        <strain evidence="9">ATCC 90797</strain>
    </source>
</reference>
<dbReference type="PROSITE" id="PS00028">
    <property type="entry name" value="ZINC_FINGER_C2H2_1"/>
    <property type="match status" value="1"/>
</dbReference>
<dbReference type="Pfam" id="PF12013">
    <property type="entry name" value="OrsD"/>
    <property type="match status" value="1"/>
</dbReference>
<dbReference type="InterPro" id="IPR022698">
    <property type="entry name" value="OrsD"/>
</dbReference>
<keyword evidence="3" id="KW-0067">ATP-binding</keyword>
<dbReference type="InterPro" id="IPR001650">
    <property type="entry name" value="Helicase_C-like"/>
</dbReference>